<feature type="domain" description="Phosphodiester glycosidase" evidence="2">
    <location>
        <begin position="308"/>
        <end position="438"/>
    </location>
</feature>
<name>A0A6N8HXY5_9FIRM</name>
<comment type="caution">
    <text evidence="3">The sequence shown here is derived from an EMBL/GenBank/DDBJ whole genome shotgun (WGS) entry which is preliminary data.</text>
</comment>
<dbReference type="PANTHER" id="PTHR40446">
    <property type="entry name" value="N-ACETYLGLUCOSAMINE-1-PHOSPHODIESTER ALPHA-N-ACETYLGLUCOSAMINIDASE"/>
    <property type="match status" value="1"/>
</dbReference>
<feature type="signal peptide" evidence="1">
    <location>
        <begin position="1"/>
        <end position="32"/>
    </location>
</feature>
<dbReference type="AlphaFoldDB" id="A0A6N8HXY5"/>
<evidence type="ECO:0000313" key="4">
    <source>
        <dbReference type="Proteomes" id="UP000469440"/>
    </source>
</evidence>
<feature type="chain" id="PRO_5027056461" evidence="1">
    <location>
        <begin position="33"/>
        <end position="840"/>
    </location>
</feature>
<evidence type="ECO:0000259" key="2">
    <source>
        <dbReference type="Pfam" id="PF09992"/>
    </source>
</evidence>
<dbReference type="Proteomes" id="UP000469440">
    <property type="component" value="Unassembled WGS sequence"/>
</dbReference>
<dbReference type="Gene3D" id="2.60.40.1080">
    <property type="match status" value="1"/>
</dbReference>
<keyword evidence="3" id="KW-0378">Hydrolase</keyword>
<evidence type="ECO:0000313" key="3">
    <source>
        <dbReference type="EMBL" id="MVB10686.1"/>
    </source>
</evidence>
<evidence type="ECO:0000256" key="1">
    <source>
        <dbReference type="SAM" id="SignalP"/>
    </source>
</evidence>
<dbReference type="Pfam" id="PF09992">
    <property type="entry name" value="NAGPA"/>
    <property type="match status" value="1"/>
</dbReference>
<protein>
    <submittedName>
        <fullName evidence="3">Phosphodiester glycosidase</fullName>
    </submittedName>
</protein>
<dbReference type="EMBL" id="VWXL01000047">
    <property type="protein sequence ID" value="MVB10686.1"/>
    <property type="molecule type" value="Genomic_DNA"/>
</dbReference>
<proteinExistence type="predicted"/>
<organism evidence="3 4">
    <name type="scientific">Caproicibacter fermentans</name>
    <dbReference type="NCBI Taxonomy" id="2576756"/>
    <lineage>
        <taxon>Bacteria</taxon>
        <taxon>Bacillati</taxon>
        <taxon>Bacillota</taxon>
        <taxon>Clostridia</taxon>
        <taxon>Eubacteriales</taxon>
        <taxon>Acutalibacteraceae</taxon>
        <taxon>Caproicibacter</taxon>
    </lineage>
</organism>
<dbReference type="GO" id="GO:0016798">
    <property type="term" value="F:hydrolase activity, acting on glycosyl bonds"/>
    <property type="evidence" value="ECO:0007669"/>
    <property type="project" value="UniProtKB-KW"/>
</dbReference>
<sequence>MKTGRKLIKRPLSLFLVLVLVFSIPFVPGADAAVNENTVLLASENLAEGIRYTEEDVQNYAGKAGDRVRFNHLAVSSGARNIRITAGKAKETVNAVETIGDQAQREISRGNQVVAGINADSFDMDYGSNRGILVQNGDIVTSQPYNSYTETQPAFWVDSSGSAHIGALRAGGTIRIGGSYQAEADFINRNHFMGPAGYLSPANSTRIFTSDLTADHVMRNGAGKAPADQAYALIQISGFSGFLHAGTEYTGKVTALYSSAGFPIPADCIVYAGYGTKAAEVRGLAAGMDVSYVCHLYSGSYTENPDGTLNNRGILQDDAVTAVNSFQLLAQNGELNHAVVDATGTDQNARTVIGLTKDGTIHVLTVAKAGAYFSASQGSTMKDVAEYMLQTLQCTGVINMDGGGSTEMIARRAGSGKPTTVSYPSDGSSRIVSNSLLFVSDAQPTGVVGQVLVDGNTSLYKDSHTSFSVRLTDQYGNPISAQGHSIVWKAEKGAIDQSGAYTAPGSACQDTVTATVDGVSGTANVRALDLSGMNSIGLRETGAIAVQKGAKKQFALQAYDAENQTVLIDPSAAKWSLSNAKTGSMKNGLLSVTAASGTATVSANFGGKTYSIPVVVGPKGQTVDNFEQFPIEGYYAGSVLYGNQNQYGGKSSMLGLETKSTPNSRVRDGSRSFRLTYDTSLWAWDDSNQKRTANGTANLVPLWDTGKDYAGHGKWNEKERAAMESSFTAKAMPKNFGVWVYSGDENHDGVSDNKSCMLSVSLYADCEGGYRNETKAKPKILLLTDSMDWIGWKYLQADIPQDWKMPIVFNYLSFSNTERILKQSQNYKTDVLFDDLQFNY</sequence>
<keyword evidence="4" id="KW-1185">Reference proteome</keyword>
<dbReference type="InterPro" id="IPR018711">
    <property type="entry name" value="NAGPA"/>
</dbReference>
<dbReference type="RefSeq" id="WP_166525086.1">
    <property type="nucleotide sequence ID" value="NZ_VWXL01000047.1"/>
</dbReference>
<keyword evidence="3" id="KW-0326">Glycosidase</keyword>
<dbReference type="PANTHER" id="PTHR40446:SF2">
    <property type="entry name" value="N-ACETYLGLUCOSAMINE-1-PHOSPHODIESTER ALPHA-N-ACETYLGLUCOSAMINIDASE"/>
    <property type="match status" value="1"/>
</dbReference>
<keyword evidence="1" id="KW-0732">Signal</keyword>
<accession>A0A6N8HXY5</accession>
<reference evidence="3 4" key="1">
    <citation type="submission" date="2019-09" db="EMBL/GenBank/DDBJ databases">
        <title>Genome sequence of Clostridium sp. EA1.</title>
        <authorList>
            <person name="Poehlein A."/>
            <person name="Bengelsdorf F.R."/>
            <person name="Daniel R."/>
        </authorList>
    </citation>
    <scope>NUCLEOTIDE SEQUENCE [LARGE SCALE GENOMIC DNA]</scope>
    <source>
        <strain evidence="3 4">EA1</strain>
    </source>
</reference>
<gene>
    <name evidence="3" type="ORF">CAFE_13840</name>
</gene>